<organism evidence="1 2">
    <name type="scientific">Brachionus plicatilis</name>
    <name type="common">Marine rotifer</name>
    <name type="synonym">Brachionus muelleri</name>
    <dbReference type="NCBI Taxonomy" id="10195"/>
    <lineage>
        <taxon>Eukaryota</taxon>
        <taxon>Metazoa</taxon>
        <taxon>Spiralia</taxon>
        <taxon>Gnathifera</taxon>
        <taxon>Rotifera</taxon>
        <taxon>Eurotatoria</taxon>
        <taxon>Monogononta</taxon>
        <taxon>Pseudotrocha</taxon>
        <taxon>Ploima</taxon>
        <taxon>Brachionidae</taxon>
        <taxon>Brachionus</taxon>
    </lineage>
</organism>
<keyword evidence="2" id="KW-1185">Reference proteome</keyword>
<reference evidence="1 2" key="1">
    <citation type="journal article" date="2018" name="Sci. Rep.">
        <title>Genomic signatures of local adaptation to the degree of environmental predictability in rotifers.</title>
        <authorList>
            <person name="Franch-Gras L."/>
            <person name="Hahn C."/>
            <person name="Garcia-Roger E.M."/>
            <person name="Carmona M.J."/>
            <person name="Serra M."/>
            <person name="Gomez A."/>
        </authorList>
    </citation>
    <scope>NUCLEOTIDE SEQUENCE [LARGE SCALE GENOMIC DNA]</scope>
    <source>
        <strain evidence="1">HYR1</strain>
    </source>
</reference>
<dbReference type="Proteomes" id="UP000276133">
    <property type="component" value="Unassembled WGS sequence"/>
</dbReference>
<protein>
    <submittedName>
        <fullName evidence="1">Uncharacterized protein</fullName>
    </submittedName>
</protein>
<dbReference type="EMBL" id="REGN01001187">
    <property type="protein sequence ID" value="RNA36442.1"/>
    <property type="molecule type" value="Genomic_DNA"/>
</dbReference>
<evidence type="ECO:0000313" key="2">
    <source>
        <dbReference type="Proteomes" id="UP000276133"/>
    </source>
</evidence>
<sequence length="89" mass="10475">MYFWQKIFVSDFNQNGAIGIKITKNLCSGKIILNLIEPYKIDLKKKFFFLFVDSEKILPASPKIISFCSRNILKKIMRTVFIVCWHVEI</sequence>
<proteinExistence type="predicted"/>
<comment type="caution">
    <text evidence="1">The sequence shown here is derived from an EMBL/GenBank/DDBJ whole genome shotgun (WGS) entry which is preliminary data.</text>
</comment>
<gene>
    <name evidence="1" type="ORF">BpHYR1_003164</name>
</gene>
<accession>A0A3M7SL42</accession>
<dbReference type="AlphaFoldDB" id="A0A3M7SL42"/>
<evidence type="ECO:0000313" key="1">
    <source>
        <dbReference type="EMBL" id="RNA36442.1"/>
    </source>
</evidence>
<name>A0A3M7SL42_BRAPC</name>